<feature type="compositionally biased region" description="Low complexity" evidence="1">
    <location>
        <begin position="1"/>
        <end position="16"/>
    </location>
</feature>
<sequence length="83" mass="9131">MASITSSPSNSQNSATKPQGFVKDAATGNGLPDALEKKTPSVDPFEDMNSGEYVKRFSKYEADYTRRLMAKYFSIRISMGVNV</sequence>
<accession>A0A6A4M9E5</accession>
<dbReference type="EMBL" id="QEFC01000547">
    <property type="protein sequence ID" value="KAE9463959.1"/>
    <property type="molecule type" value="Genomic_DNA"/>
</dbReference>
<organism evidence="2 3">
    <name type="scientific">Rhododendron williamsianum</name>
    <dbReference type="NCBI Taxonomy" id="262921"/>
    <lineage>
        <taxon>Eukaryota</taxon>
        <taxon>Viridiplantae</taxon>
        <taxon>Streptophyta</taxon>
        <taxon>Embryophyta</taxon>
        <taxon>Tracheophyta</taxon>
        <taxon>Spermatophyta</taxon>
        <taxon>Magnoliopsida</taxon>
        <taxon>eudicotyledons</taxon>
        <taxon>Gunneridae</taxon>
        <taxon>Pentapetalae</taxon>
        <taxon>asterids</taxon>
        <taxon>Ericales</taxon>
        <taxon>Ericaceae</taxon>
        <taxon>Ericoideae</taxon>
        <taxon>Rhodoreae</taxon>
        <taxon>Rhododendron</taxon>
    </lineage>
</organism>
<reference evidence="2 3" key="1">
    <citation type="journal article" date="2019" name="Genome Biol. Evol.">
        <title>The Rhododendron genome and chromosomal organization provide insight into shared whole-genome duplications across the heath family (Ericaceae).</title>
        <authorList>
            <person name="Soza V.L."/>
            <person name="Lindsley D."/>
            <person name="Waalkes A."/>
            <person name="Ramage E."/>
            <person name="Patwardhan R.P."/>
            <person name="Burton J.N."/>
            <person name="Adey A."/>
            <person name="Kumar A."/>
            <person name="Qiu R."/>
            <person name="Shendure J."/>
            <person name="Hall B."/>
        </authorList>
    </citation>
    <scope>NUCLEOTIDE SEQUENCE [LARGE SCALE GENOMIC DNA]</scope>
    <source>
        <strain evidence="2">RSF 1966-606</strain>
    </source>
</reference>
<dbReference type="PANTHER" id="PTHR36078:SF2">
    <property type="entry name" value="OS09G0473966 PROTEIN"/>
    <property type="match status" value="1"/>
</dbReference>
<dbReference type="Proteomes" id="UP000428333">
    <property type="component" value="Linkage Group LG03"/>
</dbReference>
<evidence type="ECO:0000256" key="1">
    <source>
        <dbReference type="SAM" id="MobiDB-lite"/>
    </source>
</evidence>
<comment type="caution">
    <text evidence="2">The sequence shown here is derived from an EMBL/GenBank/DDBJ whole genome shotgun (WGS) entry which is preliminary data.</text>
</comment>
<feature type="non-terminal residue" evidence="2">
    <location>
        <position position="1"/>
    </location>
</feature>
<feature type="region of interest" description="Disordered" evidence="1">
    <location>
        <begin position="1"/>
        <end position="46"/>
    </location>
</feature>
<evidence type="ECO:0000313" key="2">
    <source>
        <dbReference type="EMBL" id="KAE9463959.1"/>
    </source>
</evidence>
<keyword evidence="3" id="KW-1185">Reference proteome</keyword>
<name>A0A6A4M9E5_9ERIC</name>
<dbReference type="PANTHER" id="PTHR36078">
    <property type="entry name" value="BNACNNG21220D PROTEIN"/>
    <property type="match status" value="1"/>
</dbReference>
<gene>
    <name evidence="2" type="ORF">C3L33_04177</name>
</gene>
<proteinExistence type="predicted"/>
<dbReference type="AlphaFoldDB" id="A0A6A4M9E5"/>
<evidence type="ECO:0000313" key="3">
    <source>
        <dbReference type="Proteomes" id="UP000428333"/>
    </source>
</evidence>
<protein>
    <submittedName>
        <fullName evidence="2">Uncharacterized protein</fullName>
    </submittedName>
</protein>
<dbReference type="OrthoDB" id="1669448at2759"/>